<dbReference type="EMBL" id="CP113524">
    <property type="protein sequence ID" value="WAJ25066.1"/>
    <property type="molecule type" value="Genomic_DNA"/>
</dbReference>
<evidence type="ECO:0000313" key="2">
    <source>
        <dbReference type="EMBL" id="WAJ25066.1"/>
    </source>
</evidence>
<dbReference type="Proteomes" id="UP001163115">
    <property type="component" value="Chromosome"/>
</dbReference>
<name>A0ABY7AEN5_9FIRM</name>
<proteinExistence type="predicted"/>
<keyword evidence="1" id="KW-0812">Transmembrane</keyword>
<reference evidence="2" key="1">
    <citation type="submission" date="2022-11" db="EMBL/GenBank/DDBJ databases">
        <title>Lacrimispora xylanolytica sy1, complete genome.</title>
        <authorList>
            <person name="Choi S."/>
        </authorList>
    </citation>
    <scope>NUCLEOTIDE SEQUENCE</scope>
    <source>
        <strain evidence="2">Sy1</strain>
    </source>
</reference>
<feature type="transmembrane region" description="Helical" evidence="1">
    <location>
        <begin position="180"/>
        <end position="198"/>
    </location>
</feature>
<feature type="transmembrane region" description="Helical" evidence="1">
    <location>
        <begin position="76"/>
        <end position="97"/>
    </location>
</feature>
<evidence type="ECO:0000256" key="1">
    <source>
        <dbReference type="SAM" id="Phobius"/>
    </source>
</evidence>
<keyword evidence="3" id="KW-1185">Reference proteome</keyword>
<feature type="transmembrane region" description="Helical" evidence="1">
    <location>
        <begin position="23"/>
        <end position="47"/>
    </location>
</feature>
<evidence type="ECO:0000313" key="3">
    <source>
        <dbReference type="Proteomes" id="UP001163115"/>
    </source>
</evidence>
<keyword evidence="1" id="KW-0472">Membrane</keyword>
<sequence length="215" mass="24542">MGDYFSIDGGLVRFLSKASDICIIGILWLICCLPIVTFGASTTAAYYTIIKVVKRQRGTLSREFIQALKKNFKDSIMIHCFYLVIEGFLVFNIYQAYQALETRDSAVALNQLFIYAAFLLLVMTAGIYTYPALSRFSMKRNELIQFSFIAMCRHLPITILLIPIFLASIGAMVLLPVGIIFMPGICLYLYSLIMEPVLRKYMTEEMKKQWDGEEE</sequence>
<gene>
    <name evidence="2" type="ORF">OW255_06030</name>
</gene>
<keyword evidence="1" id="KW-1133">Transmembrane helix</keyword>
<dbReference type="Pfam" id="PF04854">
    <property type="entry name" value="DUF624"/>
    <property type="match status" value="1"/>
</dbReference>
<feature type="transmembrane region" description="Helical" evidence="1">
    <location>
        <begin position="154"/>
        <end position="174"/>
    </location>
</feature>
<feature type="transmembrane region" description="Helical" evidence="1">
    <location>
        <begin position="112"/>
        <end position="133"/>
    </location>
</feature>
<protein>
    <submittedName>
        <fullName evidence="2">YesL family protein</fullName>
    </submittedName>
</protein>
<organism evidence="2 3">
    <name type="scientific">Lacrimispora xylanolytica</name>
    <dbReference type="NCBI Taxonomy" id="29375"/>
    <lineage>
        <taxon>Bacteria</taxon>
        <taxon>Bacillati</taxon>
        <taxon>Bacillota</taxon>
        <taxon>Clostridia</taxon>
        <taxon>Lachnospirales</taxon>
        <taxon>Lachnospiraceae</taxon>
        <taxon>Lacrimispora</taxon>
    </lineage>
</organism>
<dbReference type="InterPro" id="IPR006938">
    <property type="entry name" value="DUF624"/>
</dbReference>
<accession>A0ABY7AEN5</accession>
<dbReference type="RefSeq" id="WP_268115990.1">
    <property type="nucleotide sequence ID" value="NZ_CP113524.1"/>
</dbReference>